<feature type="transmembrane region" description="Helical" evidence="1">
    <location>
        <begin position="277"/>
        <end position="299"/>
    </location>
</feature>
<feature type="transmembrane region" description="Helical" evidence="1">
    <location>
        <begin position="369"/>
        <end position="389"/>
    </location>
</feature>
<feature type="transmembrane region" description="Helical" evidence="1">
    <location>
        <begin position="66"/>
        <end position="88"/>
    </location>
</feature>
<evidence type="ECO:0000256" key="1">
    <source>
        <dbReference type="SAM" id="Phobius"/>
    </source>
</evidence>
<feature type="domain" description="Membrane protein 6-pyruvoyl-tetrahydropterin synthase-related" evidence="2">
    <location>
        <begin position="76"/>
        <end position="389"/>
    </location>
</feature>
<feature type="transmembrane region" description="Helical" evidence="1">
    <location>
        <begin position="121"/>
        <end position="139"/>
    </location>
</feature>
<comment type="caution">
    <text evidence="3">The sequence shown here is derived from an EMBL/GenBank/DDBJ whole genome shotgun (WGS) entry which is preliminary data.</text>
</comment>
<protein>
    <recommendedName>
        <fullName evidence="2">Membrane protein 6-pyruvoyl-tetrahydropterin synthase-related domain-containing protein</fullName>
    </recommendedName>
</protein>
<proteinExistence type="predicted"/>
<keyword evidence="1" id="KW-0472">Membrane</keyword>
<feature type="transmembrane region" description="Helical" evidence="1">
    <location>
        <begin position="7"/>
        <end position="25"/>
    </location>
</feature>
<feature type="transmembrane region" description="Helical" evidence="1">
    <location>
        <begin position="339"/>
        <end position="357"/>
    </location>
</feature>
<name>A0A0G0XKF6_9BACT</name>
<feature type="transmembrane region" description="Helical" evidence="1">
    <location>
        <begin position="214"/>
        <end position="234"/>
    </location>
</feature>
<keyword evidence="1" id="KW-0812">Transmembrane</keyword>
<dbReference type="InterPro" id="IPR018776">
    <property type="entry name" value="Membrane_prot_PTPS-rel_domain"/>
</dbReference>
<gene>
    <name evidence="3" type="ORF">UU34_C0001G0134</name>
</gene>
<dbReference type="Proteomes" id="UP000034854">
    <property type="component" value="Unassembled WGS sequence"/>
</dbReference>
<feature type="transmembrane region" description="Helical" evidence="1">
    <location>
        <begin position="179"/>
        <end position="207"/>
    </location>
</feature>
<feature type="transmembrane region" description="Helical" evidence="1">
    <location>
        <begin position="95"/>
        <end position="115"/>
    </location>
</feature>
<organism evidence="3 4">
    <name type="scientific">Candidatus Curtissbacteria bacterium GW2011_GWA1_41_11</name>
    <dbReference type="NCBI Taxonomy" id="1618409"/>
    <lineage>
        <taxon>Bacteria</taxon>
        <taxon>Candidatus Curtissiibacteriota</taxon>
    </lineage>
</organism>
<feature type="transmembrane region" description="Helical" evidence="1">
    <location>
        <begin position="521"/>
        <end position="541"/>
    </location>
</feature>
<dbReference type="AlphaFoldDB" id="A0A0G0XKF6"/>
<feature type="transmembrane region" description="Helical" evidence="1">
    <location>
        <begin position="146"/>
        <end position="167"/>
    </location>
</feature>
<sequence length="551" mass="63672">MVTNKNFIFSTLIILISILLLSNLFTNGLFASHDGEVHVARLAQFTHAIEEGHFPVRWLGKWNFGFGYPTFVFTYSLPYYLGSILKIFNLNLETIIKLLFFISLPISGLSFYYFAIKFFSVWPAFLGSILYISAPYRFAEIYERGALGESLVFIFLPLMFVAPKLLMKSKRIGFITTSLIIFAAIITHAITFIIFLFPMIIFSFIVFKKKTIKYSLFFLTAIFFGFLLSGYQWIPMIFEQKYINLDETYFNLYQGHFLSVHQLFRIPVKGIITGTGIQIGITQITILVITFIFLIYKIFKRQKINLASLLFFYTTIFFIFLITEYSAIIWSLFKPLQTILFPWRLLTFITFACAFLGASFIKELEKNKYISLIVIMTVFFAIYPSRHFLKGYGWHSFSDDYYYNYQDVTKSDIYFLPKNAHKNYESLALKPVSIIKGSGEIIINKKVTNLIKVEANLDSESIIQLHTMFLPGWELKVNGKIWPIISNRPGFNGLILGKIPTGNHTIELQFKETIIRKLSDIVSLISFIVLVLGVFIDRSYLLQSSNASKQT</sequence>
<evidence type="ECO:0000313" key="4">
    <source>
        <dbReference type="Proteomes" id="UP000034854"/>
    </source>
</evidence>
<evidence type="ECO:0000259" key="2">
    <source>
        <dbReference type="Pfam" id="PF10131"/>
    </source>
</evidence>
<dbReference type="Pfam" id="PF10131">
    <property type="entry name" value="PTPS_related"/>
    <property type="match status" value="1"/>
</dbReference>
<keyword evidence="1" id="KW-1133">Transmembrane helix</keyword>
<dbReference type="EMBL" id="LCAG01000001">
    <property type="protein sequence ID" value="KKR88137.1"/>
    <property type="molecule type" value="Genomic_DNA"/>
</dbReference>
<accession>A0A0G0XKF6</accession>
<reference evidence="3 4" key="1">
    <citation type="journal article" date="2015" name="Nature">
        <title>rRNA introns, odd ribosomes, and small enigmatic genomes across a large radiation of phyla.</title>
        <authorList>
            <person name="Brown C.T."/>
            <person name="Hug L.A."/>
            <person name="Thomas B.C."/>
            <person name="Sharon I."/>
            <person name="Castelle C.J."/>
            <person name="Singh A."/>
            <person name="Wilkins M.J."/>
            <person name="Williams K.H."/>
            <person name="Banfield J.F."/>
        </authorList>
    </citation>
    <scope>NUCLEOTIDE SEQUENCE [LARGE SCALE GENOMIC DNA]</scope>
</reference>
<feature type="transmembrane region" description="Helical" evidence="1">
    <location>
        <begin position="311"/>
        <end position="333"/>
    </location>
</feature>
<evidence type="ECO:0000313" key="3">
    <source>
        <dbReference type="EMBL" id="KKR88137.1"/>
    </source>
</evidence>